<feature type="domain" description="L-asparaginase N-terminal" evidence="3">
    <location>
        <begin position="6"/>
        <end position="153"/>
    </location>
</feature>
<proteinExistence type="predicted"/>
<feature type="active site" description="O-isoaspartyl threonine intermediate" evidence="1">
    <location>
        <position position="14"/>
    </location>
</feature>
<dbReference type="InterPro" id="IPR036152">
    <property type="entry name" value="Asp/glu_Ase-like_sf"/>
</dbReference>
<evidence type="ECO:0000313" key="5">
    <source>
        <dbReference type="Proteomes" id="UP000475117"/>
    </source>
</evidence>
<reference evidence="4 5" key="1">
    <citation type="submission" date="2020-12" db="EMBL/GenBank/DDBJ databases">
        <title>Sulforoseuscoccus oceanibium gen. nov., sp. nov., a representative of the phylum Verrucomicrobia with special cytoplasmic membrane, and proposal of Sulforoseuscoccusaceae fam. nov.</title>
        <authorList>
            <person name="Xi F."/>
        </authorList>
    </citation>
    <scope>NUCLEOTIDE SEQUENCE [LARGE SCALE GENOMIC DNA]</scope>
    <source>
        <strain evidence="4 5">T37</strain>
    </source>
</reference>
<dbReference type="PRINTS" id="PR00139">
    <property type="entry name" value="ASNGLNASE"/>
</dbReference>
<dbReference type="EMBL" id="CP066776">
    <property type="protein sequence ID" value="QQL46058.1"/>
    <property type="molecule type" value="Genomic_DNA"/>
</dbReference>
<dbReference type="InterPro" id="IPR037152">
    <property type="entry name" value="L-asparaginase_N_sf"/>
</dbReference>
<organism evidence="4 5">
    <name type="scientific">Sulfuriroseicoccus oceanibius</name>
    <dbReference type="NCBI Taxonomy" id="2707525"/>
    <lineage>
        <taxon>Bacteria</taxon>
        <taxon>Pseudomonadati</taxon>
        <taxon>Verrucomicrobiota</taxon>
        <taxon>Verrucomicrobiia</taxon>
        <taxon>Verrucomicrobiales</taxon>
        <taxon>Verrucomicrobiaceae</taxon>
        <taxon>Sulfuriroseicoccus</taxon>
    </lineage>
</organism>
<name>A0A6B3L186_9BACT</name>
<dbReference type="InterPro" id="IPR006034">
    <property type="entry name" value="Asparaginase/glutaminase-like"/>
</dbReference>
<keyword evidence="5" id="KW-1185">Reference proteome</keyword>
<dbReference type="InterPro" id="IPR027474">
    <property type="entry name" value="L-asparaginase_N"/>
</dbReference>
<feature type="binding site" evidence="2">
    <location>
        <position position="56"/>
    </location>
    <ligand>
        <name>substrate</name>
    </ligand>
</feature>
<accession>A0A6B3L186</accession>
<dbReference type="KEGG" id="soa:G3M56_005610"/>
<evidence type="ECO:0000259" key="3">
    <source>
        <dbReference type="Pfam" id="PF00710"/>
    </source>
</evidence>
<sequence>MIHEPIQIITTGGTIDKIYFDAKSTYQVGCPNIKRVLEELPVTVDYQITPLLQKDSLEITDADRQVLADTIKATPGQRIIVTHGTDTMVESAMALADIQDKTIVFTGALEPAMFKTSDAIFNIGCAIAAVQALPAGIYITMNGRIFPYDNVVKDVENSRFVPRSELS</sequence>
<dbReference type="SUPFAM" id="SSF53774">
    <property type="entry name" value="Glutaminase/Asparaginase"/>
    <property type="match status" value="1"/>
</dbReference>
<feature type="binding site" evidence="2">
    <location>
        <begin position="85"/>
        <end position="86"/>
    </location>
    <ligand>
        <name>substrate</name>
    </ligand>
</feature>
<protein>
    <submittedName>
        <fullName evidence="4">Asparaginase</fullName>
    </submittedName>
</protein>
<dbReference type="PIRSF" id="PIRSF500176">
    <property type="entry name" value="L_ASNase"/>
    <property type="match status" value="1"/>
</dbReference>
<evidence type="ECO:0000313" key="4">
    <source>
        <dbReference type="EMBL" id="QQL46058.1"/>
    </source>
</evidence>
<dbReference type="PROSITE" id="PS51732">
    <property type="entry name" value="ASN_GLN_ASE_3"/>
    <property type="match status" value="1"/>
</dbReference>
<dbReference type="Proteomes" id="UP000475117">
    <property type="component" value="Chromosome"/>
</dbReference>
<dbReference type="AlphaFoldDB" id="A0A6B3L186"/>
<dbReference type="Gene3D" id="3.40.50.1170">
    <property type="entry name" value="L-asparaginase, N-terminal domain"/>
    <property type="match status" value="1"/>
</dbReference>
<dbReference type="Pfam" id="PF00710">
    <property type="entry name" value="Asparaginase"/>
    <property type="match status" value="1"/>
</dbReference>
<dbReference type="GO" id="GO:0004067">
    <property type="term" value="F:asparaginase activity"/>
    <property type="evidence" value="ECO:0007669"/>
    <property type="project" value="UniProtKB-UniRule"/>
</dbReference>
<evidence type="ECO:0000256" key="2">
    <source>
        <dbReference type="PIRSR" id="PIRSR001220-2"/>
    </source>
</evidence>
<gene>
    <name evidence="4" type="ORF">G3M56_005610</name>
</gene>
<dbReference type="PIRSF" id="PIRSF001220">
    <property type="entry name" value="L-ASNase_gatD"/>
    <property type="match status" value="1"/>
</dbReference>
<dbReference type="RefSeq" id="WP_164362695.1">
    <property type="nucleotide sequence ID" value="NZ_CP066776.1"/>
</dbReference>
<evidence type="ECO:0000256" key="1">
    <source>
        <dbReference type="PIRSR" id="PIRSR001220-1"/>
    </source>
</evidence>